<dbReference type="PANTHER" id="PTHR43020">
    <property type="entry name" value="CDK5 REGULATORY SUBUNIT-ASSOCIATED PROTEIN 1"/>
    <property type="match status" value="1"/>
</dbReference>
<gene>
    <name evidence="1" type="ORF">OXD698_LOCUS50477</name>
</gene>
<evidence type="ECO:0000313" key="2">
    <source>
        <dbReference type="Proteomes" id="UP000663844"/>
    </source>
</evidence>
<dbReference type="GO" id="GO:0035597">
    <property type="term" value="F:tRNA-2-methylthio-N(6)-dimethylallyladenosine(37) synthase activity"/>
    <property type="evidence" value="ECO:0007669"/>
    <property type="project" value="TreeGrafter"/>
</dbReference>
<dbReference type="InterPro" id="IPR058240">
    <property type="entry name" value="rSAM_sf"/>
</dbReference>
<organism evidence="1 2">
    <name type="scientific">Adineta steineri</name>
    <dbReference type="NCBI Taxonomy" id="433720"/>
    <lineage>
        <taxon>Eukaryota</taxon>
        <taxon>Metazoa</taxon>
        <taxon>Spiralia</taxon>
        <taxon>Gnathifera</taxon>
        <taxon>Rotifera</taxon>
        <taxon>Eurotatoria</taxon>
        <taxon>Bdelloidea</taxon>
        <taxon>Adinetida</taxon>
        <taxon>Adinetidae</taxon>
        <taxon>Adineta</taxon>
    </lineage>
</organism>
<dbReference type="GO" id="GO:0005829">
    <property type="term" value="C:cytosol"/>
    <property type="evidence" value="ECO:0007669"/>
    <property type="project" value="TreeGrafter"/>
</dbReference>
<protein>
    <submittedName>
        <fullName evidence="1">Uncharacterized protein</fullName>
    </submittedName>
</protein>
<name>A0A820MZ06_9BILA</name>
<dbReference type="SUPFAM" id="SSF102114">
    <property type="entry name" value="Radical SAM enzymes"/>
    <property type="match status" value="1"/>
</dbReference>
<feature type="non-terminal residue" evidence="1">
    <location>
        <position position="1"/>
    </location>
</feature>
<dbReference type="PANTHER" id="PTHR43020:SF2">
    <property type="entry name" value="MITOCHONDRIAL TRNA METHYLTHIOTRANSFERASE CDK5RAP1"/>
    <property type="match status" value="1"/>
</dbReference>
<comment type="caution">
    <text evidence="1">The sequence shown here is derived from an EMBL/GenBank/DDBJ whole genome shotgun (WGS) entry which is preliminary data.</text>
</comment>
<sequence>TTKTLSRGFRENYKTNLTKGSIRFTTLLEQASQISPELRIRFTSPHPKEFPDDLLHVMHDRPNICRSIHLPCQSGSTRILEIMRRGYSKEAYLSLVERIRSIMHNLNTKKNIIKRFSRKL</sequence>
<dbReference type="Proteomes" id="UP000663844">
    <property type="component" value="Unassembled WGS sequence"/>
</dbReference>
<dbReference type="EMBL" id="CAJOAZ010024282">
    <property type="protein sequence ID" value="CAF4383187.1"/>
    <property type="molecule type" value="Genomic_DNA"/>
</dbReference>
<dbReference type="InterPro" id="IPR023404">
    <property type="entry name" value="rSAM_horseshoe"/>
</dbReference>
<dbReference type="Gene3D" id="3.80.30.20">
    <property type="entry name" value="tm_1862 like domain"/>
    <property type="match status" value="1"/>
</dbReference>
<accession>A0A820MZ06</accession>
<dbReference type="GO" id="GO:0005739">
    <property type="term" value="C:mitochondrion"/>
    <property type="evidence" value="ECO:0007669"/>
    <property type="project" value="TreeGrafter"/>
</dbReference>
<dbReference type="AlphaFoldDB" id="A0A820MZ06"/>
<reference evidence="1" key="1">
    <citation type="submission" date="2021-02" db="EMBL/GenBank/DDBJ databases">
        <authorList>
            <person name="Nowell W R."/>
        </authorList>
    </citation>
    <scope>NUCLEOTIDE SEQUENCE</scope>
</reference>
<proteinExistence type="predicted"/>
<evidence type="ECO:0000313" key="1">
    <source>
        <dbReference type="EMBL" id="CAF4383187.1"/>
    </source>
</evidence>